<evidence type="ECO:0000256" key="2">
    <source>
        <dbReference type="ARBA" id="ARBA00006432"/>
    </source>
</evidence>
<accession>A0A1D2MIH7</accession>
<dbReference type="OMA" id="HWVNIST"/>
<keyword evidence="7" id="KW-0576">Peroxisome</keyword>
<protein>
    <recommendedName>
        <fullName evidence="4">Luciferin 4-monooxygenase</fullName>
        <ecNumber evidence="3">1.13.12.7</ecNumber>
    </recommendedName>
</protein>
<keyword evidence="6" id="KW-0067">ATP-binding</keyword>
<evidence type="ECO:0000313" key="13">
    <source>
        <dbReference type="EMBL" id="ODM92779.1"/>
    </source>
</evidence>
<feature type="domain" description="AMP-dependent synthetase/ligase" evidence="11">
    <location>
        <begin position="85"/>
        <end position="456"/>
    </location>
</feature>
<comment type="subcellular location">
    <subcellularLocation>
        <location evidence="1">Peroxisome</location>
    </subcellularLocation>
</comment>
<dbReference type="SUPFAM" id="SSF56801">
    <property type="entry name" value="Acetyl-CoA synthetase-like"/>
    <property type="match status" value="1"/>
</dbReference>
<proteinExistence type="inferred from homology"/>
<evidence type="ECO:0000256" key="6">
    <source>
        <dbReference type="ARBA" id="ARBA00022840"/>
    </source>
</evidence>
<dbReference type="PANTHER" id="PTHR24096:SF422">
    <property type="entry name" value="BCDNA.GH02901"/>
    <property type="match status" value="1"/>
</dbReference>
<dbReference type="InterPro" id="IPR000873">
    <property type="entry name" value="AMP-dep_synth/lig_dom"/>
</dbReference>
<dbReference type="EC" id="1.13.12.7" evidence="3"/>
<dbReference type="InterPro" id="IPR045851">
    <property type="entry name" value="AMP-bd_C_sf"/>
</dbReference>
<dbReference type="PROSITE" id="PS00455">
    <property type="entry name" value="AMP_BINDING"/>
    <property type="match status" value="1"/>
</dbReference>
<comment type="similarity">
    <text evidence="2">Belongs to the ATP-dependent AMP-binding enzyme family.</text>
</comment>
<evidence type="ECO:0000313" key="14">
    <source>
        <dbReference type="Proteomes" id="UP000094527"/>
    </source>
</evidence>
<dbReference type="Gene3D" id="3.40.50.980">
    <property type="match status" value="2"/>
</dbReference>
<evidence type="ECO:0000259" key="11">
    <source>
        <dbReference type="Pfam" id="PF00501"/>
    </source>
</evidence>
<evidence type="ECO:0000259" key="12">
    <source>
        <dbReference type="Pfam" id="PF13193"/>
    </source>
</evidence>
<reference evidence="13 14" key="1">
    <citation type="journal article" date="2016" name="Genome Biol. Evol.">
        <title>Gene Family Evolution Reflects Adaptation to Soil Environmental Stressors in the Genome of the Collembolan Orchesella cincta.</title>
        <authorList>
            <person name="Faddeeva-Vakhrusheva A."/>
            <person name="Derks M.F."/>
            <person name="Anvar S.Y."/>
            <person name="Agamennone V."/>
            <person name="Suring W."/>
            <person name="Smit S."/>
            <person name="van Straalen N.M."/>
            <person name="Roelofs D."/>
        </authorList>
    </citation>
    <scope>NUCLEOTIDE SEQUENCE [LARGE SCALE GENOMIC DNA]</scope>
    <source>
        <tissue evidence="13">Mixed pool</tissue>
    </source>
</reference>
<dbReference type="GO" id="GO:0008218">
    <property type="term" value="P:bioluminescence"/>
    <property type="evidence" value="ECO:0007669"/>
    <property type="project" value="UniProtKB-KW"/>
</dbReference>
<dbReference type="GO" id="GO:0005524">
    <property type="term" value="F:ATP binding"/>
    <property type="evidence" value="ECO:0007669"/>
    <property type="project" value="UniProtKB-KW"/>
</dbReference>
<evidence type="ECO:0000256" key="3">
    <source>
        <dbReference type="ARBA" id="ARBA00012532"/>
    </source>
</evidence>
<keyword evidence="5" id="KW-0547">Nucleotide-binding</keyword>
<evidence type="ECO:0000256" key="8">
    <source>
        <dbReference type="ARBA" id="ARBA00023223"/>
    </source>
</evidence>
<dbReference type="Gene3D" id="3.30.300.30">
    <property type="match status" value="1"/>
</dbReference>
<comment type="caution">
    <text evidence="13">The sequence shown here is derived from an EMBL/GenBank/DDBJ whole genome shotgun (WGS) entry which is preliminary data.</text>
</comment>
<dbReference type="EMBL" id="LJIJ01001151">
    <property type="protein sequence ID" value="ODM92779.1"/>
    <property type="molecule type" value="Genomic_DNA"/>
</dbReference>
<dbReference type="Pfam" id="PF13193">
    <property type="entry name" value="AMP-binding_C"/>
    <property type="match status" value="1"/>
</dbReference>
<keyword evidence="8" id="KW-0455">Luminescence</keyword>
<dbReference type="PANTHER" id="PTHR24096">
    <property type="entry name" value="LONG-CHAIN-FATTY-ACID--COA LIGASE"/>
    <property type="match status" value="1"/>
</dbReference>
<evidence type="ECO:0000256" key="7">
    <source>
        <dbReference type="ARBA" id="ARBA00023140"/>
    </source>
</evidence>
<comment type="catalytic activity">
    <reaction evidence="10">
        <text>firefly D-luciferin + ATP + O2 = firefly oxyluciferin + hnu + AMP + CO2 + diphosphate</text>
        <dbReference type="Rhea" id="RHEA:10732"/>
        <dbReference type="ChEBI" id="CHEBI:15379"/>
        <dbReference type="ChEBI" id="CHEBI:16526"/>
        <dbReference type="ChEBI" id="CHEBI:16792"/>
        <dbReference type="ChEBI" id="CHEBI:30212"/>
        <dbReference type="ChEBI" id="CHEBI:30616"/>
        <dbReference type="ChEBI" id="CHEBI:33019"/>
        <dbReference type="ChEBI" id="CHEBI:58038"/>
        <dbReference type="ChEBI" id="CHEBI:456215"/>
        <dbReference type="EC" id="1.13.12.7"/>
    </reaction>
</comment>
<dbReference type="InterPro" id="IPR020845">
    <property type="entry name" value="AMP-binding_CS"/>
</dbReference>
<sequence length="599" mass="65244">MLLSRLISKVPLIKSCKASTQTIVLKSKLHNSVAPNPSAAAIPSAKSLYEDADASLWVKSPLQDVSTVVGYTVPEIIRENLGGWGHLPAFECASTGKIYTHDDVLRDSRGFAAALIRSGFKRGDVVAIVLPNVVEYPSVLFGIWEAGLIASPVNNAYSDEEIHRQLCLSDAVCVVAESETLESVRKSKERNPNIKSIVIVGEPHQGCHTFKEMANSDPSGVSLFKASASDVDTTTQVALLPFSSGTTGPPKGVELTHANLATNLIQCDPGKGISLIQTYSSGKTQERHVGLLPFFHAYGLSCLIHMSTYVGAHVMCMRKFDVDLFLQGVRRHKPTAFHLVTPLINHMVNSNNYGKNELAHAHTVLGGAAPIGASLIEKLLDKAGKYFFFQEGYGMSELSPVSHVLLPDTRNTKIGSCGSPVPGTITKIVDTDGTTLGRNQRGEICVKGPQVMKGYYKNEEATRNTIDADGWLHTGDIAYYDDDGCLFIVDRLKELIKVKGFQVAPSELEDLLRKHDKVEDVAIIGVSHPENGEAPRAYIVPKTGTQLSEDEVNAYLKPLISKHKQLRGGIEFRKSIPKAPSGKILRRELTDEYKSKHGQ</sequence>
<dbReference type="Gene3D" id="2.30.38.10">
    <property type="entry name" value="Luciferase, Domain 3"/>
    <property type="match status" value="1"/>
</dbReference>
<dbReference type="AlphaFoldDB" id="A0A1D2MIH7"/>
<dbReference type="FunFam" id="3.40.50.12780:FF:000003">
    <property type="entry name" value="Long-chain-fatty-acid--CoA ligase FadD"/>
    <property type="match status" value="1"/>
</dbReference>
<keyword evidence="14" id="KW-1185">Reference proteome</keyword>
<evidence type="ECO:0000256" key="9">
    <source>
        <dbReference type="ARBA" id="ARBA00023262"/>
    </source>
</evidence>
<keyword evidence="9" id="KW-0599">Photoprotein</keyword>
<gene>
    <name evidence="13" type="ORF">Ocin01_13902</name>
</gene>
<dbReference type="FunFam" id="3.30.300.30:FF:000007">
    <property type="entry name" value="4-coumarate--CoA ligase 2"/>
    <property type="match status" value="1"/>
</dbReference>
<keyword evidence="13" id="KW-0436">Ligase</keyword>
<dbReference type="Proteomes" id="UP000094527">
    <property type="component" value="Unassembled WGS sequence"/>
</dbReference>
<organism evidence="13 14">
    <name type="scientific">Orchesella cincta</name>
    <name type="common">Springtail</name>
    <name type="synonym">Podura cincta</name>
    <dbReference type="NCBI Taxonomy" id="48709"/>
    <lineage>
        <taxon>Eukaryota</taxon>
        <taxon>Metazoa</taxon>
        <taxon>Ecdysozoa</taxon>
        <taxon>Arthropoda</taxon>
        <taxon>Hexapoda</taxon>
        <taxon>Collembola</taxon>
        <taxon>Entomobryomorpha</taxon>
        <taxon>Entomobryoidea</taxon>
        <taxon>Orchesellidae</taxon>
        <taxon>Orchesellinae</taxon>
        <taxon>Orchesella</taxon>
    </lineage>
</organism>
<dbReference type="STRING" id="48709.A0A1D2MIH7"/>
<dbReference type="GO" id="GO:0016405">
    <property type="term" value="F:CoA-ligase activity"/>
    <property type="evidence" value="ECO:0007669"/>
    <property type="project" value="TreeGrafter"/>
</dbReference>
<feature type="domain" description="AMP-binding enzyme C-terminal" evidence="12">
    <location>
        <begin position="507"/>
        <end position="583"/>
    </location>
</feature>
<dbReference type="Pfam" id="PF00501">
    <property type="entry name" value="AMP-binding"/>
    <property type="match status" value="1"/>
</dbReference>
<evidence type="ECO:0000256" key="5">
    <source>
        <dbReference type="ARBA" id="ARBA00022741"/>
    </source>
</evidence>
<dbReference type="CDD" id="cd05911">
    <property type="entry name" value="Firefly_Luc_like"/>
    <property type="match status" value="1"/>
</dbReference>
<evidence type="ECO:0000256" key="4">
    <source>
        <dbReference type="ARBA" id="ARBA00019043"/>
    </source>
</evidence>
<dbReference type="OrthoDB" id="10253869at2759"/>
<name>A0A1D2MIH7_ORCCI</name>
<evidence type="ECO:0000256" key="10">
    <source>
        <dbReference type="ARBA" id="ARBA00048497"/>
    </source>
</evidence>
<dbReference type="InterPro" id="IPR025110">
    <property type="entry name" value="AMP-bd_C"/>
</dbReference>
<dbReference type="GO" id="GO:0005777">
    <property type="term" value="C:peroxisome"/>
    <property type="evidence" value="ECO:0007669"/>
    <property type="project" value="UniProtKB-SubCell"/>
</dbReference>
<evidence type="ECO:0000256" key="1">
    <source>
        <dbReference type="ARBA" id="ARBA00004275"/>
    </source>
</evidence>